<comment type="subcellular location">
    <subcellularLocation>
        <location evidence="1">Cell membrane</location>
        <topology evidence="1">Multi-pass membrane protein</topology>
    </subcellularLocation>
</comment>
<dbReference type="PANTHER" id="PTHR31686:SF2">
    <property type="entry name" value="C4-DICARBOXYLATE TRANSPORTER_MALIC ACID TRANSPORT PROTEIN"/>
    <property type="match status" value="1"/>
</dbReference>
<dbReference type="InterPro" id="IPR004695">
    <property type="entry name" value="SLAC1/Mae1/Ssu1/TehA"/>
</dbReference>
<dbReference type="Gene3D" id="1.50.10.150">
    <property type="entry name" value="Voltage-dependent anion channel"/>
    <property type="match status" value="1"/>
</dbReference>
<dbReference type="InterPro" id="IPR038665">
    <property type="entry name" value="Voltage-dep_anion_channel_sf"/>
</dbReference>
<dbReference type="InterPro" id="IPR011990">
    <property type="entry name" value="TPR-like_helical_dom_sf"/>
</dbReference>
<dbReference type="GO" id="GO:0005886">
    <property type="term" value="C:plasma membrane"/>
    <property type="evidence" value="ECO:0007669"/>
    <property type="project" value="UniProtKB-SubCell"/>
</dbReference>
<name>A0A1V6QJX9_9EURO</name>
<dbReference type="GO" id="GO:0017000">
    <property type="term" value="P:antibiotic biosynthetic process"/>
    <property type="evidence" value="ECO:0007669"/>
    <property type="project" value="UniProtKB-ARBA"/>
</dbReference>
<keyword evidence="6 9" id="KW-1133">Transmembrane helix</keyword>
<feature type="region of interest" description="Disordered" evidence="8">
    <location>
        <begin position="570"/>
        <end position="608"/>
    </location>
</feature>
<reference evidence="11" key="1">
    <citation type="journal article" date="2017" name="Nat. Microbiol.">
        <title>Global analysis of biosynthetic gene clusters reveals vast potential of secondary metabolite production in Penicillium species.</title>
        <authorList>
            <person name="Nielsen J.C."/>
            <person name="Grijseels S."/>
            <person name="Prigent S."/>
            <person name="Ji B."/>
            <person name="Dainat J."/>
            <person name="Nielsen K.F."/>
            <person name="Frisvad J.C."/>
            <person name="Workman M."/>
            <person name="Nielsen J."/>
        </authorList>
    </citation>
    <scope>NUCLEOTIDE SEQUENCE [LARGE SCALE GENOMIC DNA]</scope>
    <source>
        <strain evidence="11">IBT 31811</strain>
    </source>
</reference>
<feature type="transmembrane region" description="Helical" evidence="9">
    <location>
        <begin position="61"/>
        <end position="88"/>
    </location>
</feature>
<dbReference type="Pfam" id="PF03595">
    <property type="entry name" value="SLAC1"/>
    <property type="match status" value="1"/>
</dbReference>
<evidence type="ECO:0000256" key="3">
    <source>
        <dbReference type="ARBA" id="ARBA00022448"/>
    </source>
</evidence>
<dbReference type="AlphaFoldDB" id="A0A1V6QJX9"/>
<keyword evidence="5 9" id="KW-0812">Transmembrane</keyword>
<feature type="transmembrane region" description="Helical" evidence="9">
    <location>
        <begin position="205"/>
        <end position="225"/>
    </location>
</feature>
<sequence length="1009" mass="112188">MVDVAAAASVTLSLSFILISQRYITSLDRITALQLLPIAATIVAAGAGAEIANILPNKQHALGTLLVSLILWGMGTPLAIAVLVIYYQRLAVHKLPPREMIVSCFLPLGPLGFGGFGIIYMGKVARGLLQDPQILDPIAGRMAYVLGVFTSLLMWSFALVWLVFALATVLYSSPFPFNMGWWGFTFPLGVYAANTMQLGIELDLMFFKVFGTVLSGAVLLLWSVVASRTAHGAWRGTLFSAPCLRNLVLKEEGGERTDTCFDRFFIAHIRLGTVCEVFNMDPGEFEFPFLQEVFSPIEAHKVDFVFVHGLNPRGRSDHPFETWTHANGKFWPKDFLAQDIPYARVFVYGYNSSITHPQTMSTASIKDHANTLLNLLDMERTPQMGTVPPRVIFIGHSLGGLVIKQALLNAKEDPKYTAIRSATSGLVFFGTPHRGAKAVELGKIAARVARFVSKGHASNDLLDCLEHNSLFTRQMTDRFRHQLEDYRVVSFIEGKEVQLGGAGPASISHLVVDEESAVLGLSGLRETQLKLDADHSQMCKVGTRGPMYRLIKGNIKQLVDQALFSEHGFIPQPMSQSAGPSPPPIPPRLHSNSSTPYQTQGRLPPTTQRVTGVIFTPSDNDPRSIRSAELKNLARWDEARTVEYEIFQEHLRTLGPDHFSTLSVAYNLAFIELETHYLAKSHEWCQWVSDNVQRVFGGKHPLTMKTESLIAEILCQQGKHQEAESVCANVLARQQINIGEEHLDTCDTRRRLAGTYHSLGRRENAIMAAEKLTETLKRLLGETHIRVFASALDTLEYIISNQSGDRNTLIAMRFQPDVQQAVEMLSQIYEELRLGLGPGHPYSIRALCLYGRGQSFVQQGMEASETLRRALASAEETLGPDHPLTMDIVGNIGVMYAVQGGLQVAFGNTRVEEAFPWLIRYLNWVEHRRGKENPEAQSALELLATLHFNAREYEPAQQYFERLVIAYRGNPTALERINSHLQLCRANTMLTRRSLGSGIGGFLSSLQKY</sequence>
<dbReference type="GO" id="GO:0072330">
    <property type="term" value="P:monocarboxylic acid biosynthetic process"/>
    <property type="evidence" value="ECO:0007669"/>
    <property type="project" value="UniProtKB-ARBA"/>
</dbReference>
<evidence type="ECO:0000256" key="6">
    <source>
        <dbReference type="ARBA" id="ARBA00022989"/>
    </source>
</evidence>
<feature type="transmembrane region" description="Helical" evidence="9">
    <location>
        <begin position="100"/>
        <end position="122"/>
    </location>
</feature>
<dbReference type="Pfam" id="PF13374">
    <property type="entry name" value="TPR_10"/>
    <property type="match status" value="1"/>
</dbReference>
<feature type="compositionally biased region" description="Polar residues" evidence="8">
    <location>
        <begin position="594"/>
        <end position="608"/>
    </location>
</feature>
<gene>
    <name evidence="10" type="ORF">PENANT_c002G03865</name>
</gene>
<dbReference type="Gene3D" id="3.40.50.1820">
    <property type="entry name" value="alpha/beta hydrolase"/>
    <property type="match status" value="1"/>
</dbReference>
<dbReference type="SUPFAM" id="SSF53474">
    <property type="entry name" value="alpha/beta-Hydrolases"/>
    <property type="match status" value="1"/>
</dbReference>
<dbReference type="EMBL" id="MDYN01000002">
    <property type="protein sequence ID" value="OQD89520.1"/>
    <property type="molecule type" value="Genomic_DNA"/>
</dbReference>
<evidence type="ECO:0000313" key="10">
    <source>
        <dbReference type="EMBL" id="OQD89520.1"/>
    </source>
</evidence>
<evidence type="ECO:0000256" key="2">
    <source>
        <dbReference type="ARBA" id="ARBA00008566"/>
    </source>
</evidence>
<keyword evidence="7 9" id="KW-0472">Membrane</keyword>
<comment type="caution">
    <text evidence="10">The sequence shown here is derived from an EMBL/GenBank/DDBJ whole genome shotgun (WGS) entry which is preliminary data.</text>
</comment>
<accession>A0A1V6QJX9</accession>
<evidence type="ECO:0000256" key="9">
    <source>
        <dbReference type="SAM" id="Phobius"/>
    </source>
</evidence>
<keyword evidence="4" id="KW-1003">Cell membrane</keyword>
<dbReference type="InterPro" id="IPR029058">
    <property type="entry name" value="AB_hydrolase_fold"/>
</dbReference>
<feature type="transmembrane region" description="Helical" evidence="9">
    <location>
        <begin position="30"/>
        <end position="49"/>
    </location>
</feature>
<keyword evidence="11" id="KW-1185">Reference proteome</keyword>
<dbReference type="InterPro" id="IPR051629">
    <property type="entry name" value="Sulfite_efflux_TDT"/>
</dbReference>
<evidence type="ECO:0000256" key="5">
    <source>
        <dbReference type="ARBA" id="ARBA00022692"/>
    </source>
</evidence>
<dbReference type="Pfam" id="PF13424">
    <property type="entry name" value="TPR_12"/>
    <property type="match status" value="1"/>
</dbReference>
<organism evidence="10 11">
    <name type="scientific">Penicillium antarcticum</name>
    <dbReference type="NCBI Taxonomy" id="416450"/>
    <lineage>
        <taxon>Eukaryota</taxon>
        <taxon>Fungi</taxon>
        <taxon>Dikarya</taxon>
        <taxon>Ascomycota</taxon>
        <taxon>Pezizomycotina</taxon>
        <taxon>Eurotiomycetes</taxon>
        <taxon>Eurotiomycetidae</taxon>
        <taxon>Eurotiales</taxon>
        <taxon>Aspergillaceae</taxon>
        <taxon>Penicillium</taxon>
    </lineage>
</organism>
<keyword evidence="3" id="KW-0813">Transport</keyword>
<evidence type="ECO:0000256" key="8">
    <source>
        <dbReference type="SAM" id="MobiDB-lite"/>
    </source>
</evidence>
<evidence type="ECO:0000256" key="7">
    <source>
        <dbReference type="ARBA" id="ARBA00023136"/>
    </source>
</evidence>
<dbReference type="Proteomes" id="UP000191672">
    <property type="component" value="Unassembled WGS sequence"/>
</dbReference>
<evidence type="ECO:0000256" key="4">
    <source>
        <dbReference type="ARBA" id="ARBA00022475"/>
    </source>
</evidence>
<dbReference type="Gene3D" id="1.25.40.10">
    <property type="entry name" value="Tetratricopeptide repeat domain"/>
    <property type="match status" value="2"/>
</dbReference>
<evidence type="ECO:0000256" key="1">
    <source>
        <dbReference type="ARBA" id="ARBA00004651"/>
    </source>
</evidence>
<evidence type="ECO:0000313" key="11">
    <source>
        <dbReference type="Proteomes" id="UP000191672"/>
    </source>
</evidence>
<comment type="similarity">
    <text evidence="2">Belongs to the tellurite-resistance/dicarboxylate transporter (TDT) family.</text>
</comment>
<protein>
    <submittedName>
        <fullName evidence="10">Uncharacterized protein</fullName>
    </submittedName>
</protein>
<dbReference type="SUPFAM" id="SSF48452">
    <property type="entry name" value="TPR-like"/>
    <property type="match status" value="1"/>
</dbReference>
<dbReference type="PANTHER" id="PTHR31686">
    <property type="match status" value="1"/>
</dbReference>
<dbReference type="GO" id="GO:0000319">
    <property type="term" value="F:sulfite transmembrane transporter activity"/>
    <property type="evidence" value="ECO:0007669"/>
    <property type="project" value="TreeGrafter"/>
</dbReference>
<feature type="transmembrane region" description="Helical" evidence="9">
    <location>
        <begin position="143"/>
        <end position="169"/>
    </location>
</feature>
<proteinExistence type="inferred from homology"/>